<dbReference type="Proteomes" id="UP000479132">
    <property type="component" value="Unassembled WGS sequence"/>
</dbReference>
<gene>
    <name evidence="2" type="ORF">G3569_12605</name>
</gene>
<dbReference type="SUPFAM" id="SSF55785">
    <property type="entry name" value="PYP-like sensor domain (PAS domain)"/>
    <property type="match status" value="1"/>
</dbReference>
<reference evidence="2 3" key="1">
    <citation type="submission" date="2020-02" db="EMBL/GenBank/DDBJ databases">
        <title>Aliifodinibius halophilus 2W32, complete genome.</title>
        <authorList>
            <person name="Li Y."/>
            <person name="Wu S."/>
        </authorList>
    </citation>
    <scope>NUCLEOTIDE SEQUENCE [LARGE SCALE GENOMIC DNA]</scope>
    <source>
        <strain evidence="2 3">2W32</strain>
    </source>
</reference>
<dbReference type="CDD" id="cd00130">
    <property type="entry name" value="PAS"/>
    <property type="match status" value="1"/>
</dbReference>
<accession>A0A6M1T9H5</accession>
<protein>
    <submittedName>
        <fullName evidence="2">PAS domain-containing protein</fullName>
    </submittedName>
</protein>
<dbReference type="NCBIfam" id="TIGR00229">
    <property type="entry name" value="sensory_box"/>
    <property type="match status" value="1"/>
</dbReference>
<comment type="caution">
    <text evidence="2">The sequence shown here is derived from an EMBL/GenBank/DDBJ whole genome shotgun (WGS) entry which is preliminary data.</text>
</comment>
<dbReference type="InterPro" id="IPR013655">
    <property type="entry name" value="PAS_fold_3"/>
</dbReference>
<organism evidence="2 3">
    <name type="scientific">Fodinibius halophilus</name>
    <dbReference type="NCBI Taxonomy" id="1736908"/>
    <lineage>
        <taxon>Bacteria</taxon>
        <taxon>Pseudomonadati</taxon>
        <taxon>Balneolota</taxon>
        <taxon>Balneolia</taxon>
        <taxon>Balneolales</taxon>
        <taxon>Balneolaceae</taxon>
        <taxon>Fodinibius</taxon>
    </lineage>
</organism>
<dbReference type="Gene3D" id="1.10.287.950">
    <property type="entry name" value="Methyl-accepting chemotaxis protein"/>
    <property type="match status" value="1"/>
</dbReference>
<dbReference type="Gene3D" id="3.30.450.20">
    <property type="entry name" value="PAS domain"/>
    <property type="match status" value="1"/>
</dbReference>
<evidence type="ECO:0000259" key="1">
    <source>
        <dbReference type="Pfam" id="PF08447"/>
    </source>
</evidence>
<dbReference type="EMBL" id="JAALLS010000017">
    <property type="protein sequence ID" value="NGP89193.1"/>
    <property type="molecule type" value="Genomic_DNA"/>
</dbReference>
<keyword evidence="3" id="KW-1185">Reference proteome</keyword>
<sequence>MISEKKLKDLRTAVPTNQESPFKIHELFFSVTDPKSNMTFINEIFERVSKFDHEEIIGQPHKLIRHPDMPRAVFKIFWDRLKADKPVAAYVKNMAKDGTYYWVKALAFPCDGGYLSIRLKPTSDLFDKIKDIYSETLQVEQAKEEEIGKRKAMEQSEEYLLELLKNEGFSDYEEFMWNALQQEMHQREEALAKTTDTTRSHTEEVPEALLELEPVLQELVISLNSLQDMHQDLVQYSDYILELARSILLLSINAQIGSSKLDQDDIALSVIAEQMGEQSIEGEEKLLEMKDNIQGVSDLVGMLNFEIVASKLQVEMTIDFMDEIAADAYVGKKSTITADKSIELLYDAFLPRLSTIKNGLGELPNYLKKLLTNVEEIEKFLLILRLIHNTGKVEIARLNDDSNSFHTTIQDLLEEVTTAQEHLDKLTTLVHKNKKMGEQYTDRQQDLNALISELQEHAHASSDASEGDE</sequence>
<evidence type="ECO:0000313" key="3">
    <source>
        <dbReference type="Proteomes" id="UP000479132"/>
    </source>
</evidence>
<proteinExistence type="predicted"/>
<dbReference type="RefSeq" id="WP_165269681.1">
    <property type="nucleotide sequence ID" value="NZ_JAALLS010000017.1"/>
</dbReference>
<dbReference type="InterPro" id="IPR035965">
    <property type="entry name" value="PAS-like_dom_sf"/>
</dbReference>
<dbReference type="Pfam" id="PF08447">
    <property type="entry name" value="PAS_3"/>
    <property type="match status" value="1"/>
</dbReference>
<dbReference type="InterPro" id="IPR000014">
    <property type="entry name" value="PAS"/>
</dbReference>
<dbReference type="AlphaFoldDB" id="A0A6M1T9H5"/>
<feature type="domain" description="PAS fold-3" evidence="1">
    <location>
        <begin position="39"/>
        <end position="110"/>
    </location>
</feature>
<name>A0A6M1T9H5_9BACT</name>
<evidence type="ECO:0000313" key="2">
    <source>
        <dbReference type="EMBL" id="NGP89193.1"/>
    </source>
</evidence>